<evidence type="ECO:0000313" key="2">
    <source>
        <dbReference type="Proteomes" id="UP000649617"/>
    </source>
</evidence>
<sequence>GREPLSVLRSGAVGSRHDSILDRSAPCQFGHAIVLRWLLASCQAGSKWPILPPGSTGS</sequence>
<gene>
    <name evidence="1" type="ORF">SPIL2461_LOCUS19333</name>
</gene>
<proteinExistence type="predicted"/>
<dbReference type="EMBL" id="CAJNIZ010044482">
    <property type="protein sequence ID" value="CAE7690462.1"/>
    <property type="molecule type" value="Genomic_DNA"/>
</dbReference>
<keyword evidence="2" id="KW-1185">Reference proteome</keyword>
<organism evidence="1 2">
    <name type="scientific">Symbiodinium pilosum</name>
    <name type="common">Dinoflagellate</name>
    <dbReference type="NCBI Taxonomy" id="2952"/>
    <lineage>
        <taxon>Eukaryota</taxon>
        <taxon>Sar</taxon>
        <taxon>Alveolata</taxon>
        <taxon>Dinophyceae</taxon>
        <taxon>Suessiales</taxon>
        <taxon>Symbiodiniaceae</taxon>
        <taxon>Symbiodinium</taxon>
    </lineage>
</organism>
<protein>
    <submittedName>
        <fullName evidence="1">Uncharacterized protein</fullName>
    </submittedName>
</protein>
<dbReference type="AlphaFoldDB" id="A0A812WUZ5"/>
<name>A0A812WUZ5_SYMPI</name>
<comment type="caution">
    <text evidence="1">The sequence shown here is derived from an EMBL/GenBank/DDBJ whole genome shotgun (WGS) entry which is preliminary data.</text>
</comment>
<reference evidence="1" key="1">
    <citation type="submission" date="2021-02" db="EMBL/GenBank/DDBJ databases">
        <authorList>
            <person name="Dougan E. K."/>
            <person name="Rhodes N."/>
            <person name="Thang M."/>
            <person name="Chan C."/>
        </authorList>
    </citation>
    <scope>NUCLEOTIDE SEQUENCE</scope>
</reference>
<feature type="non-terminal residue" evidence="1">
    <location>
        <position position="1"/>
    </location>
</feature>
<dbReference type="Proteomes" id="UP000649617">
    <property type="component" value="Unassembled WGS sequence"/>
</dbReference>
<evidence type="ECO:0000313" key="1">
    <source>
        <dbReference type="EMBL" id="CAE7690462.1"/>
    </source>
</evidence>
<accession>A0A812WUZ5</accession>
<feature type="non-terminal residue" evidence="1">
    <location>
        <position position="58"/>
    </location>
</feature>